<dbReference type="InterPro" id="IPR008138">
    <property type="entry name" value="SapB_2"/>
</dbReference>
<dbReference type="SMART" id="SM00741">
    <property type="entry name" value="SapB"/>
    <property type="match status" value="1"/>
</dbReference>
<keyword evidence="5" id="KW-1015">Disulfide bond</keyword>
<dbReference type="PROSITE" id="PS51110">
    <property type="entry name" value="SAP_A"/>
    <property type="match status" value="1"/>
</dbReference>
<feature type="domain" description="Saposin A-type" evidence="9">
    <location>
        <begin position="16"/>
        <end position="55"/>
    </location>
</feature>
<dbReference type="InterPro" id="IPR038847">
    <property type="entry name" value="Granulysin-like"/>
</dbReference>
<dbReference type="PANTHER" id="PTHR15541">
    <property type="entry name" value="GRANULYSIN RELATED"/>
    <property type="match status" value="1"/>
</dbReference>
<comment type="subcellular location">
    <subcellularLocation>
        <location evidence="1">Secreted</location>
    </subcellularLocation>
</comment>
<comment type="caution">
    <text evidence="10">The sequence shown here is derived from an EMBL/GenBank/DDBJ whole genome shotgun (WGS) entry which is preliminary data.</text>
</comment>
<dbReference type="InterPro" id="IPR008139">
    <property type="entry name" value="SaposinB_dom"/>
</dbReference>
<keyword evidence="6" id="KW-0325">Glycoprotein</keyword>
<gene>
    <name evidence="10" type="ORF">GRJ2_002504300</name>
</gene>
<evidence type="ECO:0000256" key="4">
    <source>
        <dbReference type="ARBA" id="ARBA00022737"/>
    </source>
</evidence>
<dbReference type="InterPro" id="IPR011001">
    <property type="entry name" value="Saposin-like"/>
</dbReference>
<dbReference type="GO" id="GO:0005576">
    <property type="term" value="C:extracellular region"/>
    <property type="evidence" value="ECO:0007669"/>
    <property type="project" value="UniProtKB-SubCell"/>
</dbReference>
<evidence type="ECO:0000259" key="9">
    <source>
        <dbReference type="PROSITE" id="PS51110"/>
    </source>
</evidence>
<evidence type="ECO:0000256" key="3">
    <source>
        <dbReference type="ARBA" id="ARBA00022729"/>
    </source>
</evidence>
<dbReference type="PROSITE" id="PS50015">
    <property type="entry name" value="SAP_B"/>
    <property type="match status" value="1"/>
</dbReference>
<dbReference type="EMBL" id="BAAFJT010000026">
    <property type="protein sequence ID" value="GAB0200389.1"/>
    <property type="molecule type" value="Genomic_DNA"/>
</dbReference>
<dbReference type="Pfam" id="PF03489">
    <property type="entry name" value="SapB_2"/>
    <property type="match status" value="1"/>
</dbReference>
<feature type="domain" description="Saposin B-type" evidence="8">
    <location>
        <begin position="68"/>
        <end position="147"/>
    </location>
</feature>
<dbReference type="Pfam" id="PF02199">
    <property type="entry name" value="SapA"/>
    <property type="match status" value="1"/>
</dbReference>
<name>A0ABC9XS42_GRUJA</name>
<organism evidence="10 11">
    <name type="scientific">Grus japonensis</name>
    <name type="common">Japanese crane</name>
    <name type="synonym">Red-crowned crane</name>
    <dbReference type="NCBI Taxonomy" id="30415"/>
    <lineage>
        <taxon>Eukaryota</taxon>
        <taxon>Metazoa</taxon>
        <taxon>Chordata</taxon>
        <taxon>Craniata</taxon>
        <taxon>Vertebrata</taxon>
        <taxon>Euteleostomi</taxon>
        <taxon>Archelosauria</taxon>
        <taxon>Archosauria</taxon>
        <taxon>Dinosauria</taxon>
        <taxon>Saurischia</taxon>
        <taxon>Theropoda</taxon>
        <taxon>Coelurosauria</taxon>
        <taxon>Aves</taxon>
        <taxon>Neognathae</taxon>
        <taxon>Neoaves</taxon>
        <taxon>Gruiformes</taxon>
        <taxon>Gruidae</taxon>
        <taxon>Grus</taxon>
    </lineage>
</organism>
<accession>A0ABC9XS42</accession>
<protein>
    <submittedName>
        <fullName evidence="10">Antimicrobial peptide NK-lysin-like</fullName>
    </submittedName>
</protein>
<dbReference type="Gene3D" id="1.10.225.10">
    <property type="entry name" value="Saposin-like"/>
    <property type="match status" value="1"/>
</dbReference>
<keyword evidence="2" id="KW-0964">Secreted</keyword>
<feature type="chain" id="PRO_5044826931" evidence="7">
    <location>
        <begin position="18"/>
        <end position="147"/>
    </location>
</feature>
<evidence type="ECO:0000313" key="11">
    <source>
        <dbReference type="Proteomes" id="UP001623348"/>
    </source>
</evidence>
<evidence type="ECO:0000256" key="2">
    <source>
        <dbReference type="ARBA" id="ARBA00022525"/>
    </source>
</evidence>
<evidence type="ECO:0000256" key="6">
    <source>
        <dbReference type="ARBA" id="ARBA00023180"/>
    </source>
</evidence>
<dbReference type="AlphaFoldDB" id="A0ABC9XS42"/>
<keyword evidence="11" id="KW-1185">Reference proteome</keyword>
<dbReference type="SUPFAM" id="SSF47862">
    <property type="entry name" value="Saposin"/>
    <property type="match status" value="1"/>
</dbReference>
<evidence type="ECO:0000259" key="8">
    <source>
        <dbReference type="PROSITE" id="PS50015"/>
    </source>
</evidence>
<dbReference type="Proteomes" id="UP001623348">
    <property type="component" value="Unassembled WGS sequence"/>
</dbReference>
<evidence type="ECO:0000256" key="1">
    <source>
        <dbReference type="ARBA" id="ARBA00004613"/>
    </source>
</evidence>
<keyword evidence="4" id="KW-0677">Repeat</keyword>
<reference evidence="10 11" key="1">
    <citation type="submission" date="2024-06" db="EMBL/GenBank/DDBJ databases">
        <title>The draft genome of Grus japonensis, version 3.</title>
        <authorList>
            <person name="Nabeshima K."/>
            <person name="Suzuki S."/>
            <person name="Onuma M."/>
        </authorList>
    </citation>
    <scope>NUCLEOTIDE SEQUENCE [LARGE SCALE GENOMIC DNA]</scope>
    <source>
        <strain evidence="10 11">451A</strain>
    </source>
</reference>
<evidence type="ECO:0000256" key="7">
    <source>
        <dbReference type="SAM" id="SignalP"/>
    </source>
</evidence>
<feature type="signal peptide" evidence="7">
    <location>
        <begin position="1"/>
        <end position="17"/>
    </location>
</feature>
<proteinExistence type="predicted"/>
<sequence>MAAAFLLVLVAVGAAWAAVPEPCQGGPTSWCQDVATAVECRREQYCRDLWDSLATWDAAKGDAEAPGRGKKCSLCTKILKKIQAMAGDDPDEAAVDAALDKACRALGKLLGRVCKQLLAKYREQISEALQNRDQPQDICTTIGFCKA</sequence>
<dbReference type="PANTHER" id="PTHR15541:SF2">
    <property type="entry name" value="GRANULYSIN"/>
    <property type="match status" value="1"/>
</dbReference>
<evidence type="ECO:0000256" key="5">
    <source>
        <dbReference type="ARBA" id="ARBA00023157"/>
    </source>
</evidence>
<keyword evidence="3 7" id="KW-0732">Signal</keyword>
<dbReference type="InterPro" id="IPR003119">
    <property type="entry name" value="SAP_A"/>
</dbReference>
<evidence type="ECO:0000313" key="10">
    <source>
        <dbReference type="EMBL" id="GAB0200389.1"/>
    </source>
</evidence>